<dbReference type="InterPro" id="IPR012451">
    <property type="entry name" value="DUF1656"/>
</dbReference>
<keyword evidence="1" id="KW-1003">Cell membrane</keyword>
<sequence length="67" mass="7561">MRHTFFELVIEGVLVAPFVTYLLAALVVVVFLRPILHLVGFAKIFSHAPMAELSLYVTILCLLMLLF</sequence>
<keyword evidence="2 5" id="KW-0812">Transmembrane</keyword>
<reference evidence="6" key="1">
    <citation type="submission" date="2023-08" db="EMBL/GenBank/DDBJ databases">
        <title>Complete genome sequence of Sinorhizobium chiapanecum ITTG S70 isolated from Acaciella angustissima nodules in Chiapas-Mexico.</title>
        <authorList>
            <person name="Rincon-Rosales R."/>
            <person name="Rogel M.A."/>
            <person name="Rincon-Medina C.I."/>
            <person name="Guerrero G."/>
            <person name="Manzano-Gomez L.A."/>
            <person name="Lopez-Lopez A."/>
            <person name="Rincon Molina F.A."/>
            <person name="Martinez-Romero E."/>
        </authorList>
    </citation>
    <scope>NUCLEOTIDE SEQUENCE</scope>
    <source>
        <strain evidence="6">ITTG S70</strain>
        <plasmid evidence="6">pSchITTGS70a</plasmid>
    </source>
</reference>
<evidence type="ECO:0000256" key="2">
    <source>
        <dbReference type="ARBA" id="ARBA00022692"/>
    </source>
</evidence>
<keyword evidence="7" id="KW-1185">Reference proteome</keyword>
<protein>
    <submittedName>
        <fullName evidence="6">DUF1656 domain-containing protein</fullName>
    </submittedName>
</protein>
<organism evidence="6 7">
    <name type="scientific">Sinorhizobium chiapasense</name>
    <dbReference type="NCBI Taxonomy" id="501572"/>
    <lineage>
        <taxon>Bacteria</taxon>
        <taxon>Pseudomonadati</taxon>
        <taxon>Pseudomonadota</taxon>
        <taxon>Alphaproteobacteria</taxon>
        <taxon>Hyphomicrobiales</taxon>
        <taxon>Rhizobiaceae</taxon>
        <taxon>Sinorhizobium/Ensifer group</taxon>
        <taxon>Sinorhizobium</taxon>
    </lineage>
</organism>
<keyword evidence="6" id="KW-0614">Plasmid</keyword>
<evidence type="ECO:0000256" key="4">
    <source>
        <dbReference type="ARBA" id="ARBA00023136"/>
    </source>
</evidence>
<feature type="transmembrane region" description="Helical" evidence="5">
    <location>
        <begin position="12"/>
        <end position="32"/>
    </location>
</feature>
<gene>
    <name evidence="6" type="ORF">RB548_20885</name>
</gene>
<geneLocation type="plasmid" evidence="6 7">
    <name>pSchITTGS70a</name>
</geneLocation>
<accession>A0ABZ2BKJ7</accession>
<evidence type="ECO:0000313" key="6">
    <source>
        <dbReference type="EMBL" id="WVT06114.1"/>
    </source>
</evidence>
<feature type="transmembrane region" description="Helical" evidence="5">
    <location>
        <begin position="44"/>
        <end position="66"/>
    </location>
</feature>
<keyword evidence="3 5" id="KW-1133">Transmembrane helix</keyword>
<proteinExistence type="predicted"/>
<dbReference type="Pfam" id="PF07869">
    <property type="entry name" value="DUF1656"/>
    <property type="match status" value="1"/>
</dbReference>
<evidence type="ECO:0000256" key="3">
    <source>
        <dbReference type="ARBA" id="ARBA00022989"/>
    </source>
</evidence>
<evidence type="ECO:0000256" key="1">
    <source>
        <dbReference type="ARBA" id="ARBA00022475"/>
    </source>
</evidence>
<name>A0ABZ2BKJ7_9HYPH</name>
<keyword evidence="4 5" id="KW-0472">Membrane</keyword>
<dbReference type="Proteomes" id="UP001432360">
    <property type="component" value="Plasmid pSchITTGS70a"/>
</dbReference>
<dbReference type="EMBL" id="CP133149">
    <property type="protein sequence ID" value="WVT06114.1"/>
    <property type="molecule type" value="Genomic_DNA"/>
</dbReference>
<dbReference type="RefSeq" id="WP_331375180.1">
    <property type="nucleotide sequence ID" value="NZ_CP133149.1"/>
</dbReference>
<evidence type="ECO:0000256" key="5">
    <source>
        <dbReference type="SAM" id="Phobius"/>
    </source>
</evidence>
<evidence type="ECO:0000313" key="7">
    <source>
        <dbReference type="Proteomes" id="UP001432360"/>
    </source>
</evidence>